<dbReference type="Pfam" id="PF09362">
    <property type="entry name" value="DUF1996"/>
    <property type="match status" value="1"/>
</dbReference>
<feature type="domain" description="DUF1996" evidence="2">
    <location>
        <begin position="77"/>
        <end position="280"/>
    </location>
</feature>
<feature type="compositionally biased region" description="Low complexity" evidence="1">
    <location>
        <begin position="34"/>
        <end position="47"/>
    </location>
</feature>
<dbReference type="InterPro" id="IPR018535">
    <property type="entry name" value="DUF1996"/>
</dbReference>
<dbReference type="PANTHER" id="PTHR43662">
    <property type="match status" value="1"/>
</dbReference>
<accession>A0A6J6SW28</accession>
<protein>
    <submittedName>
        <fullName evidence="3">Unannotated protein</fullName>
    </submittedName>
</protein>
<evidence type="ECO:0000259" key="2">
    <source>
        <dbReference type="Pfam" id="PF09362"/>
    </source>
</evidence>
<gene>
    <name evidence="3" type="ORF">UFOPK2766_00909</name>
</gene>
<dbReference type="PROSITE" id="PS51257">
    <property type="entry name" value="PROKAR_LIPOPROTEIN"/>
    <property type="match status" value="1"/>
</dbReference>
<organism evidence="3">
    <name type="scientific">freshwater metagenome</name>
    <dbReference type="NCBI Taxonomy" id="449393"/>
    <lineage>
        <taxon>unclassified sequences</taxon>
        <taxon>metagenomes</taxon>
        <taxon>ecological metagenomes</taxon>
    </lineage>
</organism>
<sequence>MTSSAIRPRARLAAAVVMLGSAAILLGACSTSSASSGESGSENSQISPLSPARHLGPQGQVGQFVTDCGYSHSAPDDPIVFPGQPGMSHEHDFFGNTSTNADSTTQSLLKADTTCQKQRDTAAYWAPQLRDHGEAVTPVKSVAYYRAAPGVDPKLVVPYPEGLHIIAGDMTATEPLSADLAGWACGVSSSHDATPPQCPDSAPLRAVMTFPDCWDGVNADSKNHKSHMANSSEGLCPSTHPVHVPQLTFAVAYPISGTGHDLTLASGSTYGIHADFINAWDQAGLANEIKLCVNRDVVCGLSSNRDEDPLFGPK</sequence>
<reference evidence="3" key="1">
    <citation type="submission" date="2020-05" db="EMBL/GenBank/DDBJ databases">
        <authorList>
            <person name="Chiriac C."/>
            <person name="Salcher M."/>
            <person name="Ghai R."/>
            <person name="Kavagutti S V."/>
        </authorList>
    </citation>
    <scope>NUCLEOTIDE SEQUENCE</scope>
</reference>
<dbReference type="EMBL" id="CAEZYU010000033">
    <property type="protein sequence ID" value="CAB4739142.1"/>
    <property type="molecule type" value="Genomic_DNA"/>
</dbReference>
<feature type="region of interest" description="Disordered" evidence="1">
    <location>
        <begin position="34"/>
        <end position="58"/>
    </location>
</feature>
<dbReference type="AlphaFoldDB" id="A0A6J6SW28"/>
<name>A0A6J6SW28_9ZZZZ</name>
<evidence type="ECO:0000313" key="3">
    <source>
        <dbReference type="EMBL" id="CAB4739142.1"/>
    </source>
</evidence>
<dbReference type="PANTHER" id="PTHR43662:SF3">
    <property type="entry name" value="DOMAIN PROTEIN, PUTATIVE (AFU_ORTHOLOGUE AFUA_6G11970)-RELATED"/>
    <property type="match status" value="1"/>
</dbReference>
<proteinExistence type="predicted"/>
<evidence type="ECO:0000256" key="1">
    <source>
        <dbReference type="SAM" id="MobiDB-lite"/>
    </source>
</evidence>